<evidence type="ECO:0000259" key="17">
    <source>
        <dbReference type="PROSITE" id="PS50125"/>
    </source>
</evidence>
<evidence type="ECO:0000313" key="19">
    <source>
        <dbReference type="RefSeq" id="XP_015281319.1"/>
    </source>
</evidence>
<keyword evidence="3 15" id="KW-0812">Transmembrane</keyword>
<evidence type="ECO:0000259" key="16">
    <source>
        <dbReference type="PROSITE" id="PS50011"/>
    </source>
</evidence>
<keyword evidence="4" id="KW-0732">Signal</keyword>
<name>A0ABM1L5T2_GEKJA</name>
<keyword evidence="18" id="KW-1185">Reference proteome</keyword>
<keyword evidence="9" id="KW-0675">Receptor</keyword>
<dbReference type="InterPro" id="IPR000719">
    <property type="entry name" value="Prot_kinase_dom"/>
</dbReference>
<organism evidence="18 19">
    <name type="scientific">Gekko japonicus</name>
    <name type="common">Schlegel's Japanese gecko</name>
    <dbReference type="NCBI Taxonomy" id="146911"/>
    <lineage>
        <taxon>Eukaryota</taxon>
        <taxon>Metazoa</taxon>
        <taxon>Chordata</taxon>
        <taxon>Craniata</taxon>
        <taxon>Vertebrata</taxon>
        <taxon>Euteleostomi</taxon>
        <taxon>Lepidosauria</taxon>
        <taxon>Squamata</taxon>
        <taxon>Bifurcata</taxon>
        <taxon>Gekkota</taxon>
        <taxon>Gekkonidae</taxon>
        <taxon>Gekkoninae</taxon>
        <taxon>Gekko</taxon>
    </lineage>
</organism>
<keyword evidence="8 15" id="KW-0472">Membrane</keyword>
<dbReference type="PROSITE" id="PS50125">
    <property type="entry name" value="GUANYLATE_CYCLASE_2"/>
    <property type="match status" value="1"/>
</dbReference>
<dbReference type="InterPro" id="IPR011009">
    <property type="entry name" value="Kinase-like_dom_sf"/>
</dbReference>
<evidence type="ECO:0000256" key="9">
    <source>
        <dbReference type="ARBA" id="ARBA00023170"/>
    </source>
</evidence>
<keyword evidence="12 14" id="KW-0141">cGMP biosynthesis</keyword>
<dbReference type="PROSITE" id="PS00452">
    <property type="entry name" value="GUANYLATE_CYCLASE_1"/>
    <property type="match status" value="1"/>
</dbReference>
<keyword evidence="6 15" id="KW-1133">Transmembrane helix</keyword>
<gene>
    <name evidence="19" type="primary">LOC107122702</name>
</gene>
<evidence type="ECO:0000256" key="8">
    <source>
        <dbReference type="ARBA" id="ARBA00023136"/>
    </source>
</evidence>
<comment type="similarity">
    <text evidence="13">Belongs to the adenylyl cyclase class-4/guanylyl cyclase family.</text>
</comment>
<keyword evidence="7" id="KW-0342">GTP-binding</keyword>
<dbReference type="EC" id="4.6.1.2" evidence="2 14"/>
<dbReference type="InterPro" id="IPR018297">
    <property type="entry name" value="A/G_cyclase_CS"/>
</dbReference>
<evidence type="ECO:0000256" key="2">
    <source>
        <dbReference type="ARBA" id="ARBA00012202"/>
    </source>
</evidence>
<dbReference type="InterPro" id="IPR029787">
    <property type="entry name" value="Nucleotide_cyclase"/>
</dbReference>
<dbReference type="RefSeq" id="XP_015281319.1">
    <property type="nucleotide sequence ID" value="XM_015425833.1"/>
</dbReference>
<dbReference type="Pfam" id="PF01094">
    <property type="entry name" value="ANF_receptor"/>
    <property type="match status" value="1"/>
</dbReference>
<dbReference type="SUPFAM" id="SSF56112">
    <property type="entry name" value="Protein kinase-like (PK-like)"/>
    <property type="match status" value="1"/>
</dbReference>
<dbReference type="Pfam" id="PF00211">
    <property type="entry name" value="Guanylate_cyc"/>
    <property type="match status" value="1"/>
</dbReference>
<comment type="subcellular location">
    <subcellularLocation>
        <location evidence="1">Membrane</location>
        <topology evidence="1">Single-pass type I membrane protein</topology>
    </subcellularLocation>
</comment>
<dbReference type="InterPro" id="IPR050401">
    <property type="entry name" value="Cyclic_nucleotide_synthase"/>
</dbReference>
<dbReference type="GeneID" id="107122702"/>
<dbReference type="SMART" id="SM00044">
    <property type="entry name" value="CYCc"/>
    <property type="match status" value="1"/>
</dbReference>
<protein>
    <recommendedName>
        <fullName evidence="2 14">Guanylate cyclase</fullName>
        <ecNumber evidence="2 14">4.6.1.2</ecNumber>
    </recommendedName>
</protein>
<evidence type="ECO:0000256" key="10">
    <source>
        <dbReference type="ARBA" id="ARBA00023180"/>
    </source>
</evidence>
<accession>A0ABM1L5T2</accession>
<dbReference type="InterPro" id="IPR001170">
    <property type="entry name" value="ANPR/GUC"/>
</dbReference>
<evidence type="ECO:0000256" key="7">
    <source>
        <dbReference type="ARBA" id="ARBA00023134"/>
    </source>
</evidence>
<dbReference type="SUPFAM" id="SSF55073">
    <property type="entry name" value="Nucleotide cyclase"/>
    <property type="match status" value="1"/>
</dbReference>
<evidence type="ECO:0000256" key="6">
    <source>
        <dbReference type="ARBA" id="ARBA00022989"/>
    </source>
</evidence>
<sequence>MEWVQSLSSDTNVWLPVSVEEIRTLIIQMKSGKALGHDMVSLELCKSNPTRRAEVLVPVFTQVNDKSIMPRIWRHAIIAPIHKKGDPSEPSNYGLISLLSIVDKLYAVCYATNRVGDLEMSKLVVAFQAPWNISHPLSAQRLNAALQIAIDRVNRDPSYIGNYSLEFVYADCGCEAKKSLQSFINQYQKEHISALFGPVCSEAAEVTGLLASQWNIPMFGFVGYTAKLDNSFLYDTYINLVSPLERVGEVLCKTLQYFGWRYVGLFGNSSDVFTWAETEELWASVENQLKMNFTITAKVRYNTKDQSLHEKNLNYISSVARIIILICSSLDARSILLQAKELGMASGPYVFFVLQQFEDSFLKEIWNNENSSVLEAYQPVFLIALSSYREYNTFSSFVMDIHEKLKGNPSGSFLSSQNEVSSYAAYLHDAVLLYALSIREMIRERKDCHDGRALVNALKGYNKTLKYGITGPVHIDESGERNMDYSVYDLQESGNSTRFIPVLNFDSDRKEISPTVEIDYISWSGGEIPEDRPLCGFHNEHCKTPVTKGIALIVVVILLIITVSGTFGVATFMKIHKGKLQKQINDMWWKINYEDIIICNDNKEKFDLSQANTPELTEKENFGSHLLRSSNNYSGLKDKQGKEAFYTTVGLYQGILVALKYFDNQTDAWIWKPSILREVQMMRELRHENLVIFYGICPQASDSCIVTHYCKKGSIKDVLMHSDIELDWIFKISFAYDIVNGMLFIHNSPLNSHGNLKPTNCLVDSRMQVKLSGFGLWEFKYGRKTRVITEDTNYEDLYWTAPELLRMGEYPSQGTQKGDVYSFAIIMREIIYNHEDGPFKELEQTAEDIIKRITDPNCPVPLRPPLSAEKCNERIFALVRACWDEYPVKRPPFCYMKRELREASPEGHFSILDNMVNKLEKYANHLEEVVEARTTQLVAEKKKTEKLLSAMLPGFIGEQLVAGRSVEPESFDSVTIFFSDIVGFTKLCSLSSPLQVVSLLNDLYSLFDNIIETFDVYKVETIGDAYMVASGLPIRNGTKHVEEIATMSLHFLSAMISFKIGHMPNEKLRLRIGIHTGPVVAGVVGITRPRYCLFGDTVNTASRMESTSLPLQIHVSMITAKILQSIGGYDLQERGTIRIKGKGQQQTFWLKGKAGFKMPLPEFHSDGEMLPRRNVEVLQDSNLTVILQAKMAAL</sequence>
<dbReference type="InterPro" id="IPR001828">
    <property type="entry name" value="ANF_lig-bd_rcpt"/>
</dbReference>
<evidence type="ECO:0000256" key="15">
    <source>
        <dbReference type="SAM" id="Phobius"/>
    </source>
</evidence>
<evidence type="ECO:0000256" key="13">
    <source>
        <dbReference type="RuleBase" id="RU000405"/>
    </source>
</evidence>
<dbReference type="PANTHER" id="PTHR11920:SF500">
    <property type="entry name" value="GUANYLATE CYCLASE 2G"/>
    <property type="match status" value="1"/>
</dbReference>
<dbReference type="PANTHER" id="PTHR11920">
    <property type="entry name" value="GUANYLYL CYCLASE"/>
    <property type="match status" value="1"/>
</dbReference>
<evidence type="ECO:0000256" key="14">
    <source>
        <dbReference type="RuleBase" id="RU003431"/>
    </source>
</evidence>
<proteinExistence type="inferred from homology"/>
<dbReference type="Gene3D" id="3.40.50.2300">
    <property type="match status" value="2"/>
</dbReference>
<dbReference type="Gene3D" id="1.10.510.10">
    <property type="entry name" value="Transferase(Phosphotransferase) domain 1"/>
    <property type="match status" value="1"/>
</dbReference>
<dbReference type="InterPro" id="IPR001245">
    <property type="entry name" value="Ser-Thr/Tyr_kinase_cat_dom"/>
</dbReference>
<evidence type="ECO:0000256" key="4">
    <source>
        <dbReference type="ARBA" id="ARBA00022729"/>
    </source>
</evidence>
<dbReference type="PRINTS" id="PR00255">
    <property type="entry name" value="NATPEPTIDER"/>
</dbReference>
<evidence type="ECO:0000256" key="3">
    <source>
        <dbReference type="ARBA" id="ARBA00022692"/>
    </source>
</evidence>
<dbReference type="InterPro" id="IPR028082">
    <property type="entry name" value="Peripla_BP_I"/>
</dbReference>
<dbReference type="Pfam" id="PF07714">
    <property type="entry name" value="PK_Tyr_Ser-Thr"/>
    <property type="match status" value="1"/>
</dbReference>
<evidence type="ECO:0000313" key="18">
    <source>
        <dbReference type="Proteomes" id="UP000694871"/>
    </source>
</evidence>
<dbReference type="PROSITE" id="PS50011">
    <property type="entry name" value="PROTEIN_KINASE_DOM"/>
    <property type="match status" value="1"/>
</dbReference>
<dbReference type="SUPFAM" id="SSF53822">
    <property type="entry name" value="Periplasmic binding protein-like I"/>
    <property type="match status" value="1"/>
</dbReference>
<feature type="domain" description="Protein kinase" evidence="16">
    <location>
        <begin position="634"/>
        <end position="911"/>
    </location>
</feature>
<evidence type="ECO:0000256" key="5">
    <source>
        <dbReference type="ARBA" id="ARBA00022741"/>
    </source>
</evidence>
<feature type="transmembrane region" description="Helical" evidence="15">
    <location>
        <begin position="549"/>
        <end position="573"/>
    </location>
</feature>
<evidence type="ECO:0000256" key="12">
    <source>
        <dbReference type="ARBA" id="ARBA00023293"/>
    </source>
</evidence>
<dbReference type="InterPro" id="IPR001054">
    <property type="entry name" value="A/G_cyclase"/>
</dbReference>
<comment type="catalytic activity">
    <reaction evidence="14">
        <text>GTP = 3',5'-cyclic GMP + diphosphate</text>
        <dbReference type="Rhea" id="RHEA:13665"/>
        <dbReference type="ChEBI" id="CHEBI:33019"/>
        <dbReference type="ChEBI" id="CHEBI:37565"/>
        <dbReference type="ChEBI" id="CHEBI:57746"/>
        <dbReference type="EC" id="4.6.1.2"/>
    </reaction>
</comment>
<evidence type="ECO:0000256" key="1">
    <source>
        <dbReference type="ARBA" id="ARBA00004479"/>
    </source>
</evidence>
<keyword evidence="11 13" id="KW-0456">Lyase</keyword>
<evidence type="ECO:0000256" key="11">
    <source>
        <dbReference type="ARBA" id="ARBA00023239"/>
    </source>
</evidence>
<dbReference type="CDD" id="cd07302">
    <property type="entry name" value="CHD"/>
    <property type="match status" value="1"/>
</dbReference>
<keyword evidence="5" id="KW-0547">Nucleotide-binding</keyword>
<feature type="domain" description="Guanylate cyclase" evidence="17">
    <location>
        <begin position="975"/>
        <end position="1105"/>
    </location>
</feature>
<reference evidence="19" key="1">
    <citation type="submission" date="2025-08" db="UniProtKB">
        <authorList>
            <consortium name="RefSeq"/>
        </authorList>
    </citation>
    <scope>IDENTIFICATION</scope>
</reference>
<dbReference type="Proteomes" id="UP000694871">
    <property type="component" value="Unplaced"/>
</dbReference>
<dbReference type="Gene3D" id="3.30.70.1230">
    <property type="entry name" value="Nucleotide cyclase"/>
    <property type="match status" value="1"/>
</dbReference>
<keyword evidence="10" id="KW-0325">Glycoprotein</keyword>
<dbReference type="Gene3D" id="6.10.250.780">
    <property type="match status" value="1"/>
</dbReference>